<dbReference type="CDD" id="cd18809">
    <property type="entry name" value="SF1_C_RecD"/>
    <property type="match status" value="1"/>
</dbReference>
<dbReference type="InterPro" id="IPR029493">
    <property type="entry name" value="RecD2-like_HHH"/>
</dbReference>
<sequence length="719" mass="76976">MSAALPAEPFQVSGGVNKVRFRSDTGFTVMSATLRNDQGEDPDATVIGIMPPLDVGDTFSAEVLMEEHREYGYQYRVVNMVLEAMPADLSEAGVAAYLEARVGGVGKVLAGRIAKTFGAAAFDILEDEPQKLLQIPGVTESTLHKMVSSWSQQGLERRLLAGLQGLGLSINQAQRAVKHFGADALDRLEKDLFTLTEVEGIGFLTADKLWQARGGAPDDPRRLTAAAVYALQLAGTQAGHSFLPRARAEKGVVHYTRVTPGQARLAVETAVELGRLAEDDSPLLAGQGGQEPRIYLPHVLRAEKKLASLIRTLLATPPVDGAGNDDWPRDRDGKVPKKARKGLSDEQGNVLDLLGEHRLVVLTGGPGTGKSTTTRAVTDLAESLGLEVGLCAPTGKAARRLGEVTGRTASTVHRLLGYGPQGFRHNPLEPAPYDLLIVDEVSMMGDALMLSLLSAVAPGARVLLVGDTDQLPPVDAGLPLLALAQAAPTIRLTQVYRQAAKNPIIQAAHGLLHGQAPHWGDKRLNLTETDPDGGARRVALMVRELGGPGAVQVLTPMRKGPLGMDHLNHHLQSLFNPGEGGVRIAEGEARPGDTVVQTKNDYTNEIFNGTLGTVLKAEGSRLTVDFDGNVVELTGAELFNLQLGYALTVHRAQGSEWDTVLGVLHEAHMPMLSRNLVYTALTRAKDRFFSAGSASAWQIAASRQREARNTALLERIRGK</sequence>
<dbReference type="InterPro" id="IPR050534">
    <property type="entry name" value="Coronavir_polyprotein_1ab"/>
</dbReference>
<dbReference type="RefSeq" id="WP_017869644.1">
    <property type="nucleotide sequence ID" value="NZ_BMLZ01000012.1"/>
</dbReference>
<organism evidence="6 9">
    <name type="scientific">Deinococcus wulumuqiensis</name>
    <dbReference type="NCBI Taxonomy" id="980427"/>
    <lineage>
        <taxon>Bacteria</taxon>
        <taxon>Thermotogati</taxon>
        <taxon>Deinococcota</taxon>
        <taxon>Deinococci</taxon>
        <taxon>Deinococcales</taxon>
        <taxon>Deinococcaceae</taxon>
        <taxon>Deinococcus</taxon>
    </lineage>
</organism>
<dbReference type="HAMAP" id="MF_01488">
    <property type="entry name" value="RecD2"/>
    <property type="match status" value="1"/>
</dbReference>
<name>A0AAV4K0F6_9DEIO</name>
<dbReference type="NCBIfam" id="TIGR01448">
    <property type="entry name" value="recD_rel"/>
    <property type="match status" value="1"/>
</dbReference>
<accession>A0AAV4K0F6</accession>
<dbReference type="Pfam" id="PF14490">
    <property type="entry name" value="HHH_RecD2"/>
    <property type="match status" value="1"/>
</dbReference>
<dbReference type="GO" id="GO:0009338">
    <property type="term" value="C:exodeoxyribonuclease V complex"/>
    <property type="evidence" value="ECO:0007669"/>
    <property type="project" value="TreeGrafter"/>
</dbReference>
<dbReference type="Pfam" id="PF13604">
    <property type="entry name" value="AAA_30"/>
    <property type="match status" value="1"/>
</dbReference>
<evidence type="ECO:0000313" key="9">
    <source>
        <dbReference type="Proteomes" id="UP000652720"/>
    </source>
</evidence>
<dbReference type="InterPro" id="IPR003593">
    <property type="entry name" value="AAA+_ATPase"/>
</dbReference>
<evidence type="ECO:0000256" key="1">
    <source>
        <dbReference type="ARBA" id="ARBA00022741"/>
    </source>
</evidence>
<dbReference type="SUPFAM" id="SSF52540">
    <property type="entry name" value="P-loop containing nucleoside triphosphate hydrolases"/>
    <property type="match status" value="2"/>
</dbReference>
<dbReference type="InterPro" id="IPR006345">
    <property type="entry name" value="RecD2"/>
</dbReference>
<comment type="function">
    <text evidence="3">DNA-dependent ATPase and ATP-dependent 5'-3' DNA helicase. Has no activity on blunt DNA or DNA with 3'-overhangs, requires at least 10 bases of 5'-ssDNA for helicase activity.</text>
</comment>
<dbReference type="GO" id="GO:0017116">
    <property type="term" value="F:single-stranded DNA helicase activity"/>
    <property type="evidence" value="ECO:0007669"/>
    <property type="project" value="TreeGrafter"/>
</dbReference>
<dbReference type="Pfam" id="PF23139">
    <property type="entry name" value="OB_YrrC"/>
    <property type="match status" value="1"/>
</dbReference>
<dbReference type="AlphaFoldDB" id="A0AAV4K0F6"/>
<gene>
    <name evidence="3 6" type="primary">recD2</name>
    <name evidence="7" type="ORF">GCM10008021_12160</name>
    <name evidence="6" type="ORF">GCM10010914_00440</name>
</gene>
<proteinExistence type="inferred from homology"/>
<dbReference type="PANTHER" id="PTHR43788:SF6">
    <property type="entry name" value="DNA HELICASE B"/>
    <property type="match status" value="1"/>
</dbReference>
<evidence type="ECO:0000256" key="3">
    <source>
        <dbReference type="HAMAP-Rule" id="MF_01488"/>
    </source>
</evidence>
<dbReference type="Gene3D" id="1.10.10.2220">
    <property type="match status" value="1"/>
</dbReference>
<evidence type="ECO:0000313" key="7">
    <source>
        <dbReference type="EMBL" id="GGP29565.1"/>
    </source>
</evidence>
<reference evidence="7" key="1">
    <citation type="journal article" date="2014" name="Int. J. Syst. Evol. Microbiol.">
        <title>Complete genome of a new Firmicutes species belonging to the dominant human colonic microbiota ('Ruminococcus bicirculans') reveals two chromosomes and a selective capacity to utilize plant glucans.</title>
        <authorList>
            <consortium name="NISC Comparative Sequencing Program"/>
            <person name="Wegmann U."/>
            <person name="Louis P."/>
            <person name="Goesmann A."/>
            <person name="Henrissat B."/>
            <person name="Duncan S.H."/>
            <person name="Flint H.J."/>
        </authorList>
    </citation>
    <scope>NUCLEOTIDE SEQUENCE</scope>
    <source>
        <strain evidence="7">CGMCC 1.8884</strain>
    </source>
</reference>
<dbReference type="GO" id="GO:0003677">
    <property type="term" value="F:DNA binding"/>
    <property type="evidence" value="ECO:0007669"/>
    <property type="project" value="UniProtKB-UniRule"/>
</dbReference>
<keyword evidence="3" id="KW-0238">DNA-binding</keyword>
<keyword evidence="2 3" id="KW-0067">ATP-binding</keyword>
<keyword evidence="8" id="KW-1185">Reference proteome</keyword>
<dbReference type="PANTHER" id="PTHR43788">
    <property type="entry name" value="DNA2/NAM7 HELICASE FAMILY MEMBER"/>
    <property type="match status" value="1"/>
</dbReference>
<keyword evidence="1 3" id="KW-0547">Nucleotide-binding</keyword>
<feature type="binding site" evidence="3">
    <location>
        <begin position="367"/>
        <end position="371"/>
    </location>
    <ligand>
        <name>ATP</name>
        <dbReference type="ChEBI" id="CHEBI:30616"/>
    </ligand>
</feature>
<dbReference type="InterPro" id="IPR027785">
    <property type="entry name" value="UvrD-like_helicase_C"/>
</dbReference>
<keyword evidence="3" id="KW-0413">Isomerase</keyword>
<dbReference type="FunFam" id="3.40.50.300:FF:004245">
    <property type="entry name" value="ATP-dependent RecD-like DNA helicase"/>
    <property type="match status" value="1"/>
</dbReference>
<dbReference type="Proteomes" id="UP000630135">
    <property type="component" value="Unassembled WGS sequence"/>
</dbReference>
<dbReference type="GeneID" id="59163935"/>
<keyword evidence="3" id="KW-0378">Hydrolase</keyword>
<dbReference type="EC" id="5.6.2.3" evidence="3"/>
<evidence type="ECO:0000313" key="6">
    <source>
        <dbReference type="EMBL" id="GGI70262.1"/>
    </source>
</evidence>
<evidence type="ECO:0000256" key="4">
    <source>
        <dbReference type="SAM" id="MobiDB-lite"/>
    </source>
</evidence>
<dbReference type="InterPro" id="IPR041451">
    <property type="entry name" value="RecD2_SH13"/>
</dbReference>
<feature type="domain" description="AAA+ ATPase" evidence="5">
    <location>
        <begin position="356"/>
        <end position="530"/>
    </location>
</feature>
<comment type="caution">
    <text evidence="6">The sequence shown here is derived from an EMBL/GenBank/DDBJ whole genome shotgun (WGS) entry which is preliminary data.</text>
</comment>
<protein>
    <recommendedName>
        <fullName evidence="3">ATP-dependent RecD2 DNA helicase</fullName>
        <ecNumber evidence="3">5.6.2.3</ecNumber>
    </recommendedName>
    <alternativeName>
        <fullName evidence="3">DNA 5'-3' helicase subunit RecD2</fullName>
    </alternativeName>
</protein>
<keyword evidence="3 6" id="KW-0347">Helicase</keyword>
<dbReference type="InterPro" id="IPR027417">
    <property type="entry name" value="P-loop_NTPase"/>
</dbReference>
<dbReference type="GO" id="GO:0043139">
    <property type="term" value="F:5'-3' DNA helicase activity"/>
    <property type="evidence" value="ECO:0007669"/>
    <property type="project" value="UniProtKB-UniRule"/>
</dbReference>
<evidence type="ECO:0000259" key="5">
    <source>
        <dbReference type="SMART" id="SM00382"/>
    </source>
</evidence>
<dbReference type="SMART" id="SM00382">
    <property type="entry name" value="AAA"/>
    <property type="match status" value="1"/>
</dbReference>
<dbReference type="GO" id="GO:0006310">
    <property type="term" value="P:DNA recombination"/>
    <property type="evidence" value="ECO:0007669"/>
    <property type="project" value="InterPro"/>
</dbReference>
<feature type="compositionally biased region" description="Basic and acidic residues" evidence="4">
    <location>
        <begin position="326"/>
        <end position="335"/>
    </location>
</feature>
<comment type="catalytic activity">
    <reaction evidence="3">
        <text>ATP + H2O = ADP + phosphate + H(+)</text>
        <dbReference type="Rhea" id="RHEA:13065"/>
        <dbReference type="ChEBI" id="CHEBI:15377"/>
        <dbReference type="ChEBI" id="CHEBI:15378"/>
        <dbReference type="ChEBI" id="CHEBI:30616"/>
        <dbReference type="ChEBI" id="CHEBI:43474"/>
        <dbReference type="ChEBI" id="CHEBI:456216"/>
        <dbReference type="EC" id="5.6.2.3"/>
    </reaction>
</comment>
<dbReference type="CDD" id="cd17933">
    <property type="entry name" value="DEXSc_RecD-like"/>
    <property type="match status" value="1"/>
</dbReference>
<dbReference type="EMBL" id="BMLZ01000012">
    <property type="protein sequence ID" value="GGP29565.1"/>
    <property type="molecule type" value="Genomic_DNA"/>
</dbReference>
<dbReference type="InterPro" id="IPR055446">
    <property type="entry name" value="RecD2_N_OB"/>
</dbReference>
<dbReference type="Gene3D" id="2.30.30.940">
    <property type="match status" value="1"/>
</dbReference>
<dbReference type="Pfam" id="PF14520">
    <property type="entry name" value="HHH_5"/>
    <property type="match status" value="1"/>
</dbReference>
<dbReference type="GO" id="GO:0005524">
    <property type="term" value="F:ATP binding"/>
    <property type="evidence" value="ECO:0007669"/>
    <property type="project" value="UniProtKB-UniRule"/>
</dbReference>
<comment type="similarity">
    <text evidence="3">Belongs to the RecD family. RecD2 subfamily.</text>
</comment>
<reference evidence="8" key="3">
    <citation type="journal article" date="2019" name="Int. J. Syst. Evol. Microbiol.">
        <title>The Global Catalogue of Microorganisms (GCM) 10K type strain sequencing project: providing services to taxonomists for standard genome sequencing and annotation.</title>
        <authorList>
            <consortium name="The Broad Institute Genomics Platform"/>
            <consortium name="The Broad Institute Genome Sequencing Center for Infectious Disease"/>
            <person name="Wu L."/>
            <person name="Ma J."/>
        </authorList>
    </citation>
    <scope>NUCLEOTIDE SEQUENCE [LARGE SCALE GENOMIC DNA]</scope>
    <source>
        <strain evidence="8">CGMCC 1.8884</strain>
    </source>
</reference>
<evidence type="ECO:0000256" key="2">
    <source>
        <dbReference type="ARBA" id="ARBA00022840"/>
    </source>
</evidence>
<feature type="region of interest" description="Disordered" evidence="4">
    <location>
        <begin position="318"/>
        <end position="342"/>
    </location>
</feature>
<dbReference type="Proteomes" id="UP000652720">
    <property type="component" value="Unassembled WGS sequence"/>
</dbReference>
<dbReference type="Gene3D" id="3.40.50.300">
    <property type="entry name" value="P-loop containing nucleotide triphosphate hydrolases"/>
    <property type="match status" value="2"/>
</dbReference>
<evidence type="ECO:0000313" key="8">
    <source>
        <dbReference type="Proteomes" id="UP000630135"/>
    </source>
</evidence>
<dbReference type="Pfam" id="PF13538">
    <property type="entry name" value="UvrD_C_2"/>
    <property type="match status" value="1"/>
</dbReference>
<dbReference type="GO" id="GO:0016787">
    <property type="term" value="F:hydrolase activity"/>
    <property type="evidence" value="ECO:0007669"/>
    <property type="project" value="UniProtKB-KW"/>
</dbReference>
<reference evidence="6" key="4">
    <citation type="submission" date="2023-08" db="EMBL/GenBank/DDBJ databases">
        <authorList>
            <person name="Sun Q."/>
            <person name="Zhou Y."/>
        </authorList>
    </citation>
    <scope>NUCLEOTIDE SEQUENCE</scope>
    <source>
        <strain evidence="7">CGMCC 1.8884</strain>
        <strain evidence="6">CGMCC 1.8885</strain>
    </source>
</reference>
<dbReference type="EMBL" id="BMMA01000001">
    <property type="protein sequence ID" value="GGI70262.1"/>
    <property type="molecule type" value="Genomic_DNA"/>
</dbReference>
<reference evidence="6" key="2">
    <citation type="journal article" date="2014" name="Int. J. Syst. Evol. Microbiol.">
        <title>Complete genome sequence of Corynebacterium casei LMG S-19264T (=DSM 44701T), isolated from a smear-ripened cheese.</title>
        <authorList>
            <consortium name="US DOE Joint Genome Institute (JGI-PGF)"/>
            <person name="Walter F."/>
            <person name="Albersmeier A."/>
            <person name="Kalinowski J."/>
            <person name="Ruckert C."/>
        </authorList>
    </citation>
    <scope>NUCLEOTIDE SEQUENCE</scope>
    <source>
        <strain evidence="6">CGMCC 1.8885</strain>
    </source>
</reference>
<dbReference type="Pfam" id="PF18335">
    <property type="entry name" value="SH3_13"/>
    <property type="match status" value="1"/>
</dbReference>